<evidence type="ECO:0000256" key="1">
    <source>
        <dbReference type="ARBA" id="ARBA00007521"/>
    </source>
</evidence>
<comment type="caution">
    <text evidence="4">The sequence shown here is derived from an EMBL/GenBank/DDBJ whole genome shotgun (WGS) entry which is preliminary data.</text>
</comment>
<keyword evidence="3" id="KW-0255">Endonuclease</keyword>
<dbReference type="RefSeq" id="WP_190432402.1">
    <property type="nucleotide sequence ID" value="NZ_JAMPKM010000007.1"/>
</dbReference>
<dbReference type="InterPro" id="IPR011067">
    <property type="entry name" value="Plasmid_toxin/cell-grow_inhib"/>
</dbReference>
<keyword evidence="3" id="KW-0540">Nuclease</keyword>
<dbReference type="Proteomes" id="UP001464891">
    <property type="component" value="Unassembled WGS sequence"/>
</dbReference>
<dbReference type="Gene3D" id="2.30.30.110">
    <property type="match status" value="1"/>
</dbReference>
<evidence type="ECO:0000256" key="3">
    <source>
        <dbReference type="PIRNR" id="PIRNR033490"/>
    </source>
</evidence>
<keyword evidence="5" id="KW-1185">Reference proteome</keyword>
<dbReference type="EC" id="3.1.-.-" evidence="3"/>
<dbReference type="EMBL" id="JAMPKM010000007">
    <property type="protein sequence ID" value="MEP0818010.1"/>
    <property type="molecule type" value="Genomic_DNA"/>
</dbReference>
<dbReference type="PANTHER" id="PTHR33988:SF2">
    <property type="entry name" value="ENDORIBONUCLEASE MAZF"/>
    <property type="match status" value="1"/>
</dbReference>
<comment type="function">
    <text evidence="3">Toxic component of a type II toxin-antitoxin (TA) system.</text>
</comment>
<evidence type="ECO:0000313" key="5">
    <source>
        <dbReference type="Proteomes" id="UP001464891"/>
    </source>
</evidence>
<proteinExistence type="inferred from homology"/>
<gene>
    <name evidence="4" type="ORF">NC998_12990</name>
</gene>
<protein>
    <recommendedName>
        <fullName evidence="3">mRNA interferase</fullName>
        <ecNumber evidence="3">3.1.-.-</ecNumber>
    </recommendedName>
</protein>
<reference evidence="4 5" key="1">
    <citation type="submission" date="2022-04" db="EMBL/GenBank/DDBJ databases">
        <title>Positive selection, recombination, and allopatry shape intraspecific diversity of widespread and dominant cyanobacteria.</title>
        <authorList>
            <person name="Wei J."/>
            <person name="Shu W."/>
            <person name="Hu C."/>
        </authorList>
    </citation>
    <scope>NUCLEOTIDE SEQUENCE [LARGE SCALE GENOMIC DNA]</scope>
    <source>
        <strain evidence="4 5">GB2-A4</strain>
    </source>
</reference>
<dbReference type="PANTHER" id="PTHR33988">
    <property type="entry name" value="ENDORIBONUCLEASE MAZF-RELATED"/>
    <property type="match status" value="1"/>
</dbReference>
<name>A0ABV0J8B3_9CYAN</name>
<dbReference type="PIRSF" id="PIRSF033490">
    <property type="entry name" value="MazF"/>
    <property type="match status" value="1"/>
</dbReference>
<comment type="similarity">
    <text evidence="1 3">Belongs to the PemK/MazF family.</text>
</comment>
<organism evidence="4 5">
    <name type="scientific">Trichocoleus desertorum GB2-A4</name>
    <dbReference type="NCBI Taxonomy" id="2933944"/>
    <lineage>
        <taxon>Bacteria</taxon>
        <taxon>Bacillati</taxon>
        <taxon>Cyanobacteriota</taxon>
        <taxon>Cyanophyceae</taxon>
        <taxon>Leptolyngbyales</taxon>
        <taxon>Trichocoleusaceae</taxon>
        <taxon>Trichocoleus</taxon>
    </lineage>
</organism>
<dbReference type="InterPro" id="IPR003477">
    <property type="entry name" value="PemK-like"/>
</dbReference>
<keyword evidence="3" id="KW-0378">Hydrolase</keyword>
<evidence type="ECO:0000256" key="2">
    <source>
        <dbReference type="ARBA" id="ARBA00022649"/>
    </source>
</evidence>
<evidence type="ECO:0000313" key="4">
    <source>
        <dbReference type="EMBL" id="MEP0818010.1"/>
    </source>
</evidence>
<dbReference type="SUPFAM" id="SSF50118">
    <property type="entry name" value="Cell growth inhibitor/plasmid maintenance toxic component"/>
    <property type="match status" value="1"/>
</dbReference>
<sequence length="113" mass="12473">MNVKRGEVWLADLNPTQGSEQSGMRPVSVFQNDLISRFSTTAIAIPLTTKFRHASLPTCLLISQGEGGLAQDSVALCHQMRVLDKTRLQRKLGELVPETLTLLESVVFMTLGY</sequence>
<dbReference type="Pfam" id="PF02452">
    <property type="entry name" value="PemK_toxin"/>
    <property type="match status" value="1"/>
</dbReference>
<keyword evidence="2" id="KW-1277">Toxin-antitoxin system</keyword>
<accession>A0ABV0J8B3</accession>